<evidence type="ECO:0000256" key="1">
    <source>
        <dbReference type="ARBA" id="ARBA00004370"/>
    </source>
</evidence>
<keyword evidence="3" id="KW-0393">Immunoglobulin domain</keyword>
<feature type="transmembrane region" description="Helical" evidence="4">
    <location>
        <begin position="143"/>
        <end position="166"/>
    </location>
</feature>
<dbReference type="SMART" id="SM00409">
    <property type="entry name" value="IG"/>
    <property type="match status" value="1"/>
</dbReference>
<evidence type="ECO:0000256" key="3">
    <source>
        <dbReference type="ARBA" id="ARBA00023319"/>
    </source>
</evidence>
<dbReference type="AlphaFoldDB" id="A0A3Q3LLG3"/>
<dbReference type="PROSITE" id="PS50835">
    <property type="entry name" value="IG_LIKE"/>
    <property type="match status" value="1"/>
</dbReference>
<evidence type="ECO:0000313" key="7">
    <source>
        <dbReference type="Proteomes" id="UP000261640"/>
    </source>
</evidence>
<keyword evidence="4" id="KW-1133">Transmembrane helix</keyword>
<dbReference type="InterPro" id="IPR036179">
    <property type="entry name" value="Ig-like_dom_sf"/>
</dbReference>
<dbReference type="SUPFAM" id="SSF48726">
    <property type="entry name" value="Immunoglobulin"/>
    <property type="match status" value="1"/>
</dbReference>
<evidence type="ECO:0000259" key="5">
    <source>
        <dbReference type="PROSITE" id="PS50835"/>
    </source>
</evidence>
<dbReference type="GeneTree" id="ENSGT00940000177037"/>
<dbReference type="Ensembl" id="ENSMAMT00000015430.2">
    <property type="protein sequence ID" value="ENSMAMP00000015013.2"/>
    <property type="gene ID" value="ENSMAMG00000010190.2"/>
</dbReference>
<dbReference type="InterPro" id="IPR013783">
    <property type="entry name" value="Ig-like_fold"/>
</dbReference>
<dbReference type="STRING" id="205130.ENSMAMP00000015013"/>
<reference evidence="6" key="2">
    <citation type="submission" date="2025-09" db="UniProtKB">
        <authorList>
            <consortium name="Ensembl"/>
        </authorList>
    </citation>
    <scope>IDENTIFICATION</scope>
</reference>
<dbReference type="InterPro" id="IPR050504">
    <property type="entry name" value="IgSF_BTN/MOG"/>
</dbReference>
<dbReference type="GO" id="GO:0009897">
    <property type="term" value="C:external side of plasma membrane"/>
    <property type="evidence" value="ECO:0007669"/>
    <property type="project" value="TreeGrafter"/>
</dbReference>
<accession>A0A3Q3LLG3</accession>
<dbReference type="Gene3D" id="2.60.40.10">
    <property type="entry name" value="Immunoglobulins"/>
    <property type="match status" value="1"/>
</dbReference>
<protein>
    <recommendedName>
        <fullName evidence="5">Ig-like domain-containing protein</fullName>
    </recommendedName>
</protein>
<dbReference type="Proteomes" id="UP000261640">
    <property type="component" value="Unplaced"/>
</dbReference>
<dbReference type="InterPro" id="IPR007110">
    <property type="entry name" value="Ig-like_dom"/>
</dbReference>
<proteinExistence type="predicted"/>
<dbReference type="PANTHER" id="PTHR24100:SF151">
    <property type="entry name" value="ICOS LIGAND"/>
    <property type="match status" value="1"/>
</dbReference>
<dbReference type="GO" id="GO:0001817">
    <property type="term" value="P:regulation of cytokine production"/>
    <property type="evidence" value="ECO:0007669"/>
    <property type="project" value="TreeGrafter"/>
</dbReference>
<organism evidence="6 7">
    <name type="scientific">Mastacembelus armatus</name>
    <name type="common">zig-zag eel</name>
    <dbReference type="NCBI Taxonomy" id="205130"/>
    <lineage>
        <taxon>Eukaryota</taxon>
        <taxon>Metazoa</taxon>
        <taxon>Chordata</taxon>
        <taxon>Craniata</taxon>
        <taxon>Vertebrata</taxon>
        <taxon>Euteleostomi</taxon>
        <taxon>Actinopterygii</taxon>
        <taxon>Neopterygii</taxon>
        <taxon>Teleostei</taxon>
        <taxon>Neoteleostei</taxon>
        <taxon>Acanthomorphata</taxon>
        <taxon>Anabantaria</taxon>
        <taxon>Synbranchiformes</taxon>
        <taxon>Mastacembelidae</taxon>
        <taxon>Mastacembelus</taxon>
    </lineage>
</organism>
<sequence length="192" mass="21701">MQIQFLLAPATQFSRDQYEVTPGPSNLSALCLFLCSLGQRTITAEPGDTVTLPCRAPSSSEISYLEWDRPDLKSGYVFLYRSKRFHPDIQHPSFKERVELKDSQMKDGDLSVTLKNVTFNDTGTYKCYIFKEEVMLTQEEGSYGLVGLAVGLTVFVALFVSVIVFLKRWKPIQTSYQRAPEEPEPKVSNISV</sequence>
<dbReference type="SMART" id="SM00406">
    <property type="entry name" value="IGv"/>
    <property type="match status" value="1"/>
</dbReference>
<keyword evidence="4" id="KW-0812">Transmembrane</keyword>
<dbReference type="InterPro" id="IPR003599">
    <property type="entry name" value="Ig_sub"/>
</dbReference>
<dbReference type="PANTHER" id="PTHR24100">
    <property type="entry name" value="BUTYROPHILIN"/>
    <property type="match status" value="1"/>
</dbReference>
<evidence type="ECO:0000313" key="6">
    <source>
        <dbReference type="Ensembl" id="ENSMAMP00000015013.2"/>
    </source>
</evidence>
<evidence type="ECO:0000256" key="4">
    <source>
        <dbReference type="SAM" id="Phobius"/>
    </source>
</evidence>
<dbReference type="InterPro" id="IPR013106">
    <property type="entry name" value="Ig_V-set"/>
</dbReference>
<keyword evidence="2 4" id="KW-0472">Membrane</keyword>
<feature type="domain" description="Ig-like" evidence="5">
    <location>
        <begin position="24"/>
        <end position="137"/>
    </location>
</feature>
<name>A0A3Q3LLG3_9TELE</name>
<comment type="subcellular location">
    <subcellularLocation>
        <location evidence="1">Membrane</location>
    </subcellularLocation>
</comment>
<reference evidence="6" key="1">
    <citation type="submission" date="2025-08" db="UniProtKB">
        <authorList>
            <consortium name="Ensembl"/>
        </authorList>
    </citation>
    <scope>IDENTIFICATION</scope>
</reference>
<evidence type="ECO:0000256" key="2">
    <source>
        <dbReference type="ARBA" id="ARBA00023136"/>
    </source>
</evidence>
<dbReference type="InParanoid" id="A0A3Q3LLG3"/>
<dbReference type="GO" id="GO:0050852">
    <property type="term" value="P:T cell receptor signaling pathway"/>
    <property type="evidence" value="ECO:0007669"/>
    <property type="project" value="TreeGrafter"/>
</dbReference>
<dbReference type="Pfam" id="PF07686">
    <property type="entry name" value="V-set"/>
    <property type="match status" value="1"/>
</dbReference>
<dbReference type="GO" id="GO:0005102">
    <property type="term" value="F:signaling receptor binding"/>
    <property type="evidence" value="ECO:0007669"/>
    <property type="project" value="TreeGrafter"/>
</dbReference>
<keyword evidence="7" id="KW-1185">Reference proteome</keyword>